<gene>
    <name evidence="5" type="primary">LOC108676990</name>
</gene>
<feature type="region of interest" description="Disordered" evidence="1">
    <location>
        <begin position="65"/>
        <end position="90"/>
    </location>
</feature>
<evidence type="ECO:0000256" key="3">
    <source>
        <dbReference type="SAM" id="SignalP"/>
    </source>
</evidence>
<sequence>MFSCLLLLIFITNVGDCLLVQNFKEDRRNEISGVIRRDRSHIRSQATLQKTWGENLLAHADSRIAHRQDPDFTKPPATQTSHRDTGSAPVADEHSFLGEELNLQLRRGRGAAHHLTLEQEVSDLKIKKEPLIASTAALSNEGYTRHREKRQAELCLPPHIHAYFTGAINRLEKLPINLNFFAKRLPFTIKVKALFYGANLVSDFDKEYSISSTEIKVQRSNIWLRCQLQFSHTKHFLIVFYFSHTISIKCPTAETNKTWDWNFKHNLKELQISLIGNVHWYEGQQVDDCQLNGTTQVPTTTTGSQVPVSSVTSTTAVTTSTTESTTETEVVYSTDAGTNVTVGMDEPASKAETISWDLNWLWLLLLLLGLLVVVIAIAMIRKKKKLKATVQPATGINRQSSVNSLYGCHPEITRGPASARNNQKFQNNSSNRTSLNSLYQPKKFQDNSSSRTSINSLYQPAGGNSVAASVNNAGSEKHVPGAWISTANGSAYYNADLELQDSIYEN</sequence>
<dbReference type="KEGG" id="hazt:108676990"/>
<keyword evidence="4" id="KW-1185">Reference proteome</keyword>
<dbReference type="Proteomes" id="UP000694843">
    <property type="component" value="Unplaced"/>
</dbReference>
<dbReference type="AlphaFoldDB" id="A0A8B7P3K2"/>
<evidence type="ECO:0000256" key="1">
    <source>
        <dbReference type="SAM" id="MobiDB-lite"/>
    </source>
</evidence>
<feature type="transmembrane region" description="Helical" evidence="2">
    <location>
        <begin position="360"/>
        <end position="380"/>
    </location>
</feature>
<dbReference type="GeneID" id="108676990"/>
<evidence type="ECO:0000313" key="4">
    <source>
        <dbReference type="Proteomes" id="UP000694843"/>
    </source>
</evidence>
<protein>
    <submittedName>
        <fullName evidence="5">Uncharacterized protein LOC108676990</fullName>
    </submittedName>
</protein>
<organism evidence="4 5">
    <name type="scientific">Hyalella azteca</name>
    <name type="common">Amphipod</name>
    <dbReference type="NCBI Taxonomy" id="294128"/>
    <lineage>
        <taxon>Eukaryota</taxon>
        <taxon>Metazoa</taxon>
        <taxon>Ecdysozoa</taxon>
        <taxon>Arthropoda</taxon>
        <taxon>Crustacea</taxon>
        <taxon>Multicrustacea</taxon>
        <taxon>Malacostraca</taxon>
        <taxon>Eumalacostraca</taxon>
        <taxon>Peracarida</taxon>
        <taxon>Amphipoda</taxon>
        <taxon>Senticaudata</taxon>
        <taxon>Talitrida</taxon>
        <taxon>Talitroidea</taxon>
        <taxon>Hyalellidae</taxon>
        <taxon>Hyalella</taxon>
    </lineage>
</organism>
<feature type="chain" id="PRO_5037824129" evidence="3">
    <location>
        <begin position="18"/>
        <end position="506"/>
    </location>
</feature>
<keyword evidence="2" id="KW-1133">Transmembrane helix</keyword>
<dbReference type="RefSeq" id="XP_018020623.2">
    <property type="nucleotide sequence ID" value="XM_018165134.2"/>
</dbReference>
<accession>A0A8B7P3K2</accession>
<proteinExistence type="predicted"/>
<keyword evidence="2" id="KW-0472">Membrane</keyword>
<name>A0A8B7P3K2_HYAAZ</name>
<feature type="signal peptide" evidence="3">
    <location>
        <begin position="1"/>
        <end position="17"/>
    </location>
</feature>
<feature type="compositionally biased region" description="Low complexity" evidence="1">
    <location>
        <begin position="427"/>
        <end position="438"/>
    </location>
</feature>
<evidence type="ECO:0000256" key="2">
    <source>
        <dbReference type="SAM" id="Phobius"/>
    </source>
</evidence>
<keyword evidence="3" id="KW-0732">Signal</keyword>
<evidence type="ECO:0000313" key="5">
    <source>
        <dbReference type="RefSeq" id="XP_018020623.2"/>
    </source>
</evidence>
<feature type="region of interest" description="Disordered" evidence="1">
    <location>
        <begin position="415"/>
        <end position="451"/>
    </location>
</feature>
<keyword evidence="2" id="KW-0812">Transmembrane</keyword>
<feature type="compositionally biased region" description="Basic and acidic residues" evidence="1">
    <location>
        <begin position="81"/>
        <end position="90"/>
    </location>
</feature>
<reference evidence="5" key="1">
    <citation type="submission" date="2025-08" db="UniProtKB">
        <authorList>
            <consortium name="RefSeq"/>
        </authorList>
    </citation>
    <scope>IDENTIFICATION</scope>
    <source>
        <tissue evidence="5">Whole organism</tissue>
    </source>
</reference>